<organism evidence="1 2">
    <name type="scientific">Jiella flava</name>
    <dbReference type="NCBI Taxonomy" id="2816857"/>
    <lineage>
        <taxon>Bacteria</taxon>
        <taxon>Pseudomonadati</taxon>
        <taxon>Pseudomonadota</taxon>
        <taxon>Alphaproteobacteria</taxon>
        <taxon>Hyphomicrobiales</taxon>
        <taxon>Aurantimonadaceae</taxon>
        <taxon>Jiella</taxon>
    </lineage>
</organism>
<dbReference type="Proteomes" id="UP000664122">
    <property type="component" value="Unassembled WGS sequence"/>
</dbReference>
<comment type="caution">
    <text evidence="1">The sequence shown here is derived from an EMBL/GenBank/DDBJ whole genome shotgun (WGS) entry which is preliminary data.</text>
</comment>
<name>A0A939FXP4_9HYPH</name>
<keyword evidence="2" id="KW-1185">Reference proteome</keyword>
<dbReference type="AlphaFoldDB" id="A0A939FXP4"/>
<gene>
    <name evidence="1" type="ORF">J1C48_08785</name>
</gene>
<evidence type="ECO:0000313" key="2">
    <source>
        <dbReference type="Proteomes" id="UP000664122"/>
    </source>
</evidence>
<protein>
    <submittedName>
        <fullName evidence="1">Uncharacterized protein</fullName>
    </submittedName>
</protein>
<sequence length="113" mass="12531">MQIVGPWTDGDLEGVWRTVMVQPSGNDAKMHFFVQQLQTDDDNGVSIRSTTEIPEIAQLKGQIVGYRADEPNEEEPNTLGLFFEVVPADGEVSETYELHFTPGQPYSFAPASN</sequence>
<accession>A0A939FXP4</accession>
<dbReference type="RefSeq" id="WP_207257461.1">
    <property type="nucleotide sequence ID" value="NZ_JAFMPP010000006.1"/>
</dbReference>
<evidence type="ECO:0000313" key="1">
    <source>
        <dbReference type="EMBL" id="MBO0662671.1"/>
    </source>
</evidence>
<proteinExistence type="predicted"/>
<dbReference type="EMBL" id="JAFMPP010000006">
    <property type="protein sequence ID" value="MBO0662671.1"/>
    <property type="molecule type" value="Genomic_DNA"/>
</dbReference>
<reference evidence="1" key="1">
    <citation type="submission" date="2021-03" db="EMBL/GenBank/DDBJ databases">
        <title>Whole genome sequence of Jiella sp. CQZ9-1.</title>
        <authorList>
            <person name="Tuo L."/>
        </authorList>
    </citation>
    <scope>NUCLEOTIDE SEQUENCE</scope>
    <source>
        <strain evidence="1">CQZ9-1</strain>
    </source>
</reference>